<keyword evidence="4 9" id="KW-0812">Transmembrane</keyword>
<organism evidence="10">
    <name type="scientific">Araucaria cunninghamii</name>
    <name type="common">Hoop pine</name>
    <name type="synonym">Moreton Bay pine</name>
    <dbReference type="NCBI Taxonomy" id="56994"/>
    <lineage>
        <taxon>Eukaryota</taxon>
        <taxon>Viridiplantae</taxon>
        <taxon>Streptophyta</taxon>
        <taxon>Embryophyta</taxon>
        <taxon>Tracheophyta</taxon>
        <taxon>Spermatophyta</taxon>
        <taxon>Pinopsida</taxon>
        <taxon>Pinidae</taxon>
        <taxon>Conifers II</taxon>
        <taxon>Araucariales</taxon>
        <taxon>Araucariaceae</taxon>
        <taxon>Araucaria</taxon>
    </lineage>
</organism>
<feature type="transmembrane region" description="Helical" evidence="9">
    <location>
        <begin position="99"/>
        <end position="122"/>
    </location>
</feature>
<evidence type="ECO:0000256" key="1">
    <source>
        <dbReference type="ARBA" id="ARBA00004477"/>
    </source>
</evidence>
<dbReference type="InterPro" id="IPR007594">
    <property type="entry name" value="RFT1"/>
</dbReference>
<evidence type="ECO:0000256" key="2">
    <source>
        <dbReference type="ARBA" id="ARBA00004922"/>
    </source>
</evidence>
<feature type="transmembrane region" description="Helical" evidence="9">
    <location>
        <begin position="134"/>
        <end position="155"/>
    </location>
</feature>
<dbReference type="PANTHER" id="PTHR13117">
    <property type="entry name" value="ENDOPLASMIC RETICULUM MULTISPAN TRANSMEMBRANE PROTEIN-RELATED"/>
    <property type="match status" value="1"/>
</dbReference>
<comment type="pathway">
    <text evidence="2">Protein modification; protein glycosylation.</text>
</comment>
<protein>
    <recommendedName>
        <fullName evidence="9">Protein RFT1 homolog</fullName>
    </recommendedName>
</protein>
<feature type="transmembrane region" description="Helical" evidence="9">
    <location>
        <begin position="336"/>
        <end position="359"/>
    </location>
</feature>
<feature type="transmembrane region" description="Helical" evidence="9">
    <location>
        <begin position="371"/>
        <end position="389"/>
    </location>
</feature>
<evidence type="ECO:0000256" key="5">
    <source>
        <dbReference type="ARBA" id="ARBA00022824"/>
    </source>
</evidence>
<proteinExistence type="inferred from homology"/>
<name>A0A0D6R219_ARACU</name>
<dbReference type="EMBL" id="GCKF01030644">
    <property type="protein sequence ID" value="JAG97877.1"/>
    <property type="molecule type" value="Transcribed_RNA"/>
</dbReference>
<comment type="subcellular location">
    <subcellularLocation>
        <location evidence="1 9">Endoplasmic reticulum membrane</location>
        <topology evidence="1 9">Multi-pass membrane protein</topology>
    </subcellularLocation>
</comment>
<dbReference type="Pfam" id="PF04506">
    <property type="entry name" value="Rft-1"/>
    <property type="match status" value="1"/>
</dbReference>
<feature type="transmembrane region" description="Helical" evidence="9">
    <location>
        <begin position="496"/>
        <end position="519"/>
    </location>
</feature>
<dbReference type="GO" id="GO:0006488">
    <property type="term" value="P:dolichol-linked oligosaccharide biosynthetic process"/>
    <property type="evidence" value="ECO:0007669"/>
    <property type="project" value="InterPro"/>
</dbReference>
<dbReference type="PANTHER" id="PTHR13117:SF5">
    <property type="entry name" value="PROTEIN RFT1 HOMOLOG"/>
    <property type="match status" value="1"/>
</dbReference>
<sequence>MGNAKDEDAKIGDNEGSLLAHTFLYLMVSQVISRGLSFFLNLIIARRLTEEDYALYSVQFHLLITTILFISREGFRRGCLRTDVRPGESHVEDTKRIVAVAWLTVPIGMVTSAATCAFVFWWQGLSFSEPYAQAVLIHGAACFVEILTEPLYILAQNLLLLGLRVKAEAIATFVRCATIYIMIINGTRKERGLIFAFSQIAYAVCLVLCYWGYFLGTPLFGNLAEKANTTVHLIPFGRREGCYFDRQLLHTCLVFSFQSVQKLILQEGEKLVLVLFDTPYNQGVYGLVEKLGSLVVRSVFQPFEESAFTIFAKAAPGRPSGGKLALEHVLCLALKLVIMIGLFFITFGPSYSYILLRLLYGKKWSDGEASVALGFYCFYVMVLAINGTTEAFLHAVGTNKQLLWSNASLVIFSVIYVCLNILFVQHAGAVGLILANSINMMLRITYSILFICFFFKDTSSFHILDWLPSSRVIAGFCIAGVLTRISERKIVDHQNFFPSAALHVTFGCALFALLSAMIYHYERGYIRQIVNLRKSRDVHLD</sequence>
<comment type="caution">
    <text evidence="9">Lacks conserved residue(s) required for the propagation of feature annotation.</text>
</comment>
<evidence type="ECO:0000313" key="10">
    <source>
        <dbReference type="EMBL" id="JAG97877.1"/>
    </source>
</evidence>
<dbReference type="GO" id="GO:0034203">
    <property type="term" value="P:glycolipid translocation"/>
    <property type="evidence" value="ECO:0007669"/>
    <property type="project" value="TreeGrafter"/>
</dbReference>
<feature type="transmembrane region" description="Helical" evidence="9">
    <location>
        <begin position="193"/>
        <end position="213"/>
    </location>
</feature>
<keyword evidence="7 9" id="KW-0472">Membrane</keyword>
<keyword evidence="6 9" id="KW-1133">Transmembrane helix</keyword>
<evidence type="ECO:0000256" key="6">
    <source>
        <dbReference type="ARBA" id="ARBA00022989"/>
    </source>
</evidence>
<feature type="transmembrane region" description="Helical" evidence="9">
    <location>
        <begin position="23"/>
        <end position="44"/>
    </location>
</feature>
<feature type="transmembrane region" description="Helical" evidence="9">
    <location>
        <begin position="409"/>
        <end position="434"/>
    </location>
</feature>
<evidence type="ECO:0000256" key="7">
    <source>
        <dbReference type="ARBA" id="ARBA00023136"/>
    </source>
</evidence>
<keyword evidence="5" id="KW-0256">Endoplasmic reticulum</keyword>
<evidence type="ECO:0000256" key="9">
    <source>
        <dbReference type="RuleBase" id="RU365067"/>
    </source>
</evidence>
<accession>A0A0D6R219</accession>
<dbReference type="GO" id="GO:0005789">
    <property type="term" value="C:endoplasmic reticulum membrane"/>
    <property type="evidence" value="ECO:0007669"/>
    <property type="project" value="UniProtKB-SubCell"/>
</dbReference>
<evidence type="ECO:0000256" key="3">
    <source>
        <dbReference type="ARBA" id="ARBA00010288"/>
    </source>
</evidence>
<comment type="similarity">
    <text evidence="3 9">Belongs to the RFT1 family.</text>
</comment>
<comment type="function">
    <text evidence="8 9">Intramembrane glycolipid transporter that operates in the biosynthetic pathway of dolichol-linked oligosaccharides, the glycan precursors employed in protein asparagine (N)-glycosylation. The sequential addition of sugars to dolichol pyrophosphate produces dolichol-linked oligosaccharides containing fourteen sugars, including two GlcNAcs, nine mannoses and three glucoses. Once assembled, the oligosaccharide is transferred from the lipid to nascent proteins by oligosaccharyltransferases. The assembly of dolichol-linked oligosaccharides begins on the cytosolic side of the endoplasmic reticulum membrane and finishes in its lumen. RFT1 could mediate the translocation of the cytosolically oriented intermediate DolPP-GlcNAc2Man5, produced by ALG11, into the ER lumen where dolichol-linked oligosaccharides assembly continues. However, the intramembrane lipid transporter activity could not be confirmed in vitro.</text>
</comment>
<evidence type="ECO:0000256" key="4">
    <source>
        <dbReference type="ARBA" id="ARBA00022692"/>
    </source>
</evidence>
<reference evidence="10" key="1">
    <citation type="submission" date="2015-03" db="EMBL/GenBank/DDBJ databases">
        <title>A transcriptome of Araucaria cunninghamii, an australian fine timber species.</title>
        <authorList>
            <person name="Jing Yi C.J.Y."/>
            <person name="Yin San L.Y.S."/>
            <person name="Abdul Karim S.S."/>
            <person name="Wan Azmi N.N."/>
            <person name="Hercus R.R."/>
            <person name="Croft L.L."/>
        </authorList>
    </citation>
    <scope>NUCLEOTIDE SEQUENCE</scope>
    <source>
        <strain evidence="10">MI0301</strain>
        <tissue evidence="10">Leaf</tissue>
    </source>
</reference>
<dbReference type="AlphaFoldDB" id="A0A0D6R219"/>
<evidence type="ECO:0000256" key="8">
    <source>
        <dbReference type="ARBA" id="ARBA00045912"/>
    </source>
</evidence>